<reference evidence="2" key="1">
    <citation type="submission" date="2014-09" db="EMBL/GenBank/DDBJ databases">
        <authorList>
            <person name="Magalhaes I.L.F."/>
            <person name="Oliveira U."/>
            <person name="Santos F.R."/>
            <person name="Vidigal T.H.D.A."/>
            <person name="Brescovit A.D."/>
            <person name="Santos A.J."/>
        </authorList>
    </citation>
    <scope>NUCLEOTIDE SEQUENCE</scope>
    <source>
        <tissue evidence="2">Shoot tissue taken approximately 20 cm above the soil surface</tissue>
    </source>
</reference>
<proteinExistence type="predicted"/>
<evidence type="ECO:0000313" key="2">
    <source>
        <dbReference type="EMBL" id="JAD34230.1"/>
    </source>
</evidence>
<sequence>MPMVQSCHAMAVHASVIAYATSPFLYPCISPVSVRHSPEANSPATDTHAAAALLQNCISSTMYSVSLLSTSSNASCIRDRIREKSADADSVSANPAGTSLPVASEPWLTPMSAAEKVSRTTELSTSTLNFSLLRK</sequence>
<reference evidence="2" key="2">
    <citation type="journal article" date="2015" name="Data Brief">
        <title>Shoot transcriptome of the giant reed, Arundo donax.</title>
        <authorList>
            <person name="Barrero R.A."/>
            <person name="Guerrero F.D."/>
            <person name="Moolhuijzen P."/>
            <person name="Goolsby J.A."/>
            <person name="Tidwell J."/>
            <person name="Bellgard S.E."/>
            <person name="Bellgard M.I."/>
        </authorList>
    </citation>
    <scope>NUCLEOTIDE SEQUENCE</scope>
    <source>
        <tissue evidence="2">Shoot tissue taken approximately 20 cm above the soil surface</tissue>
    </source>
</reference>
<feature type="region of interest" description="Disordered" evidence="1">
    <location>
        <begin position="84"/>
        <end position="104"/>
    </location>
</feature>
<accession>A0A0A8ZBX9</accession>
<organism evidence="2">
    <name type="scientific">Arundo donax</name>
    <name type="common">Giant reed</name>
    <name type="synonym">Donax arundinaceus</name>
    <dbReference type="NCBI Taxonomy" id="35708"/>
    <lineage>
        <taxon>Eukaryota</taxon>
        <taxon>Viridiplantae</taxon>
        <taxon>Streptophyta</taxon>
        <taxon>Embryophyta</taxon>
        <taxon>Tracheophyta</taxon>
        <taxon>Spermatophyta</taxon>
        <taxon>Magnoliopsida</taxon>
        <taxon>Liliopsida</taxon>
        <taxon>Poales</taxon>
        <taxon>Poaceae</taxon>
        <taxon>PACMAD clade</taxon>
        <taxon>Arundinoideae</taxon>
        <taxon>Arundineae</taxon>
        <taxon>Arundo</taxon>
    </lineage>
</organism>
<protein>
    <submittedName>
        <fullName evidence="2">Uncharacterized protein</fullName>
    </submittedName>
</protein>
<evidence type="ECO:0000256" key="1">
    <source>
        <dbReference type="SAM" id="MobiDB-lite"/>
    </source>
</evidence>
<dbReference type="EMBL" id="GBRH01263665">
    <property type="protein sequence ID" value="JAD34230.1"/>
    <property type="molecule type" value="Transcribed_RNA"/>
</dbReference>
<dbReference type="AlphaFoldDB" id="A0A0A8ZBX9"/>
<name>A0A0A8ZBX9_ARUDO</name>